<gene>
    <name evidence="1" type="ORF">C2E16_06120</name>
</gene>
<sequence>MKGEELPTVFNAEMYSRQYNIINLTCQFIYVIYTLYKQGVYMEFITGSFSDIADTNLGKELWAFLTSHESLIMMETASYLSKPALEPLQPSLLERFGDEVKRDRVKQMLGKMVRQIMEERGYALDQVGVRLKQNSLFLSAARYKKWS</sequence>
<accession>A0ABN5H7C7</accession>
<dbReference type="EMBL" id="CP026378">
    <property type="protein sequence ID" value="AUY24531.1"/>
    <property type="molecule type" value="Genomic_DNA"/>
</dbReference>
<evidence type="ECO:0000313" key="2">
    <source>
        <dbReference type="Proteomes" id="UP000237673"/>
    </source>
</evidence>
<organism evidence="1 2">
    <name type="scientific">Mixta calida</name>
    <dbReference type="NCBI Taxonomy" id="665913"/>
    <lineage>
        <taxon>Bacteria</taxon>
        <taxon>Pseudomonadati</taxon>
        <taxon>Pseudomonadota</taxon>
        <taxon>Gammaproteobacteria</taxon>
        <taxon>Enterobacterales</taxon>
        <taxon>Erwiniaceae</taxon>
        <taxon>Mixta</taxon>
    </lineage>
</organism>
<proteinExistence type="predicted"/>
<protein>
    <submittedName>
        <fullName evidence="1">Uncharacterized protein</fullName>
    </submittedName>
</protein>
<name>A0ABN5H7C7_9GAMM</name>
<keyword evidence="2" id="KW-1185">Reference proteome</keyword>
<dbReference type="Proteomes" id="UP000237673">
    <property type="component" value="Chromosome"/>
</dbReference>
<reference evidence="1 2" key="1">
    <citation type="submission" date="2018-01" db="EMBL/GenBank/DDBJ databases">
        <title>Complete and assembled Genome of Pantoea calida DSM22759T.</title>
        <authorList>
            <person name="Stevens M.J.A."/>
            <person name="Zurfluh K."/>
            <person name="Stephan R."/>
        </authorList>
    </citation>
    <scope>NUCLEOTIDE SEQUENCE [LARGE SCALE GENOMIC DNA]</scope>
    <source>
        <strain evidence="1 2">DSM 22759</strain>
    </source>
</reference>
<evidence type="ECO:0000313" key="1">
    <source>
        <dbReference type="EMBL" id="AUY24531.1"/>
    </source>
</evidence>